<dbReference type="Pfam" id="PF12816">
    <property type="entry name" value="TPR_Vps8"/>
    <property type="match status" value="1"/>
</dbReference>
<dbReference type="InterPro" id="IPR036322">
    <property type="entry name" value="WD40_repeat_dom_sf"/>
</dbReference>
<dbReference type="RefSeq" id="XP_018983059.1">
    <property type="nucleotide sequence ID" value="XM_019130626.1"/>
</dbReference>
<dbReference type="GeneID" id="30148479"/>
<dbReference type="InterPro" id="IPR025941">
    <property type="entry name" value="Vps8_central_dom"/>
</dbReference>
<dbReference type="Pfam" id="PF23413">
    <property type="entry name" value="zf_RING_Vps8_fungal"/>
    <property type="match status" value="1"/>
</dbReference>
<dbReference type="SUPFAM" id="SSF50978">
    <property type="entry name" value="WD40 repeat-like"/>
    <property type="match status" value="1"/>
</dbReference>
<dbReference type="InterPro" id="IPR059070">
    <property type="entry name" value="TPR_VPS8_2"/>
</dbReference>
<evidence type="ECO:0000313" key="4">
    <source>
        <dbReference type="Proteomes" id="UP000094336"/>
    </source>
</evidence>
<keyword evidence="4" id="KW-1185">Reference proteome</keyword>
<dbReference type="STRING" id="984486.A0A1E3QJ55"/>
<feature type="domain" description="VPS8-like TPR-like repeats" evidence="2">
    <location>
        <begin position="1121"/>
        <end position="1234"/>
    </location>
</feature>
<dbReference type="GO" id="GO:0005770">
    <property type="term" value="C:late endosome"/>
    <property type="evidence" value="ECO:0007669"/>
    <property type="project" value="TreeGrafter"/>
</dbReference>
<dbReference type="GO" id="GO:0034058">
    <property type="term" value="P:endosomal vesicle fusion"/>
    <property type="evidence" value="ECO:0007669"/>
    <property type="project" value="TreeGrafter"/>
</dbReference>
<evidence type="ECO:0000259" key="2">
    <source>
        <dbReference type="Pfam" id="PF25066"/>
    </source>
</evidence>
<reference evidence="4" key="1">
    <citation type="submission" date="2016-05" db="EMBL/GenBank/DDBJ databases">
        <title>Comparative genomics of biotechnologically important yeasts.</title>
        <authorList>
            <consortium name="DOE Joint Genome Institute"/>
            <person name="Riley R."/>
            <person name="Haridas S."/>
            <person name="Wolfe K.H."/>
            <person name="Lopes M.R."/>
            <person name="Hittinger C.T."/>
            <person name="Goker M."/>
            <person name="Salamov A."/>
            <person name="Wisecaver J."/>
            <person name="Long T.M."/>
            <person name="Aerts A.L."/>
            <person name="Barry K."/>
            <person name="Choi C."/>
            <person name="Clum A."/>
            <person name="Coughlan A.Y."/>
            <person name="Deshpande S."/>
            <person name="Douglass A.P."/>
            <person name="Hanson S.J."/>
            <person name="Klenk H.-P."/>
            <person name="Labutti K."/>
            <person name="Lapidus A."/>
            <person name="Lindquist E."/>
            <person name="Lipzen A."/>
            <person name="Meier-Kolthoff J.P."/>
            <person name="Ohm R.A."/>
            <person name="Otillar R.P."/>
            <person name="Pangilinan J."/>
            <person name="Peng Y."/>
            <person name="Rokas A."/>
            <person name="Rosa C.A."/>
            <person name="Scheuner C."/>
            <person name="Sibirny A.A."/>
            <person name="Slot J.C."/>
            <person name="Stielow J.B."/>
            <person name="Sun H."/>
            <person name="Kurtzman C.P."/>
            <person name="Blackwell M."/>
            <person name="Grigoriev I.V."/>
            <person name="Jeffries T.W."/>
        </authorList>
    </citation>
    <scope>NUCLEOTIDE SEQUENCE [LARGE SCALE GENOMIC DNA]</scope>
    <source>
        <strain evidence="4">NRRL Y-12698</strain>
    </source>
</reference>
<dbReference type="GO" id="GO:0030897">
    <property type="term" value="C:HOPS complex"/>
    <property type="evidence" value="ECO:0007669"/>
    <property type="project" value="TreeGrafter"/>
</dbReference>
<dbReference type="GO" id="GO:0006623">
    <property type="term" value="P:protein targeting to vacuole"/>
    <property type="evidence" value="ECO:0007669"/>
    <property type="project" value="InterPro"/>
</dbReference>
<organism evidence="3 4">
    <name type="scientific">Babjeviella inositovora NRRL Y-12698</name>
    <dbReference type="NCBI Taxonomy" id="984486"/>
    <lineage>
        <taxon>Eukaryota</taxon>
        <taxon>Fungi</taxon>
        <taxon>Dikarya</taxon>
        <taxon>Ascomycota</taxon>
        <taxon>Saccharomycotina</taxon>
        <taxon>Pichiomycetes</taxon>
        <taxon>Serinales incertae sedis</taxon>
        <taxon>Babjeviella</taxon>
    </lineage>
</organism>
<dbReference type="Pfam" id="PF23410">
    <property type="entry name" value="Beta-prop_VPS8"/>
    <property type="match status" value="1"/>
</dbReference>
<dbReference type="PANTHER" id="PTHR12616:SF8">
    <property type="entry name" value="VACUOLAR PROTEIN SORTING-ASSOCIATED PROTEIN 8 HOMOLOG"/>
    <property type="match status" value="1"/>
</dbReference>
<proteinExistence type="predicted"/>
<accession>A0A1E3QJ55</accession>
<name>A0A1E3QJ55_9ASCO</name>
<dbReference type="OrthoDB" id="289913at2759"/>
<dbReference type="PANTHER" id="PTHR12616">
    <property type="entry name" value="VACUOLAR PROTEIN SORTING VPS41"/>
    <property type="match status" value="1"/>
</dbReference>
<dbReference type="EMBL" id="KV454439">
    <property type="protein sequence ID" value="ODQ77731.1"/>
    <property type="molecule type" value="Genomic_DNA"/>
</dbReference>
<dbReference type="Pfam" id="PF25066">
    <property type="entry name" value="TPR_VPS8_2"/>
    <property type="match status" value="1"/>
</dbReference>
<sequence length="1570" mass="175206">MTSLITSSLIVSSPRPFDERLTTRLTRNRHQSVPIQTPALPTSPPPTLDLLRWLKLAEISQLLYSESFRLQYGEPALIQPSPTVLCVGTAKGFIVVFNYSQQVKEIIGGSMTEMRGCGSITSLAVLSDSTHVAAGTARGDVVVWKLLKLGSPVVHIAPITAFERQSARNGHLAGIPVTQLGFVANRHTFLVLADTSGLVFSHSGSRGMLGLRFSTRKILGIYDAPKTIPNPPKSILACLVLPLGTALEPTDEMGLTAVMSHNVLAIVSLHSPDPKAADVTTHYKMGKPRACNEATGSTGCLAWYPAITLPGARSCVKLVYCWSNVLTVVKLEPSVETPRSRDKDPKTVLTFTKIKRYVSLEAISEVQWINHRLVAAVTVTQQMLLIDVDETTHALNVLESDLYRTDLLSMHIQRSPYPSSFRISKGKFLLLGKREMFVGVMTTWTDRLMAMVVGGDHIAALEQARVYYMGKGDTFAGLPEDGTERRSIVREYLIEIMNASIEVTFGSESDHIYDLLRACFRACVTIEVSTDVYDHLFEVATANGAEEIFFDVLEWFAYSSEIVALSPTILQRMVEVYIEQGKGEVLEEIICFLDIEALDIDLTVQLCRKHRLRDTLVYIWNVSLCDYITPLIEFIEDVKREGTGYGENGMGGENEVVGGNGTLEVERPKLNGTALTTFNGTSLKNGTHLNGSLTSVSDFTTELKAHEQKLLSTHPDCNKVFSYISFVLTGRQYPTEKPIVYIHALQAKLNIYYVLFSGIPCIWPPGGAKVHILDDYYSEPAYPYLCLFLSFNCADFLAALNEAFEDSVLDDEEEALHRYQLYETKMTRQYIVDILLDVFGANNFGVQAQVYFAIFITRNYSKFPQFIRIADSVLEEMVEKLCAYPDESMKSDSYFETAGFTNVLFDVYRAEGNYASLLELYLASEDGPLRDAYETPAIVELCLSKTVNQARERSRVEEIIRNSFAQLPMPVDVMVKVFDTFDPNLHHSLFLLTEDQQFLYLRSMFLLLRKGKLHGKITAKEREAYIKGLCVYERPRVHSFVASMEDGDVDLNVVLKTLKAHRCMDSVVTLLRKHKQTEKAFEEITGYFETLKPADDWPLLENEARGNLRLGIQLCVEAGAQDEEMWLALIRIVVNLLPVNEDVTPAWTALTKGLVETVFRSLIDCKSQLETLDEGKASFLHIFSEFLGSASSQATTLGDVRAVLLEVSLAYSFEREMLNLTLKSLNDHIYKDMRLLDIEKVKGWLVEKNCAACGKPIWGKGTSNENLIAWEDKTLNKIHLMLNGESSYGQGLYDPQKFHSCVLVVFKCHHGYHSDCLASLVLAGEYQTFESEFGSYVNPNPRSYERCDGEDLVKLSACANEVLSKLDDCKPDDLACECCALQSMKQECFGLCPGSPNGSFLAVLYQDCESLNDINACGLPFKKDDNGQAKVSRVKSKGEVSIEDEDEYYNFKSKSKSKSKAMKLENSGSSVRVKSNIRKTGKGTAKSEWVDSDSKVVDAIIEKVKRPAKEEGLEEEGLKEKISLGTVFNTSNTTNATVFSSDESKAGKEFITRYLMAISISVIAYSIFTQ</sequence>
<feature type="domain" description="Vacuolar protein sorting-associated protein 8 central" evidence="1">
    <location>
        <begin position="548"/>
        <end position="804"/>
    </location>
</feature>
<dbReference type="Proteomes" id="UP000094336">
    <property type="component" value="Unassembled WGS sequence"/>
</dbReference>
<protein>
    <submittedName>
        <fullName evidence="3">Uncharacterized protein</fullName>
    </submittedName>
</protein>
<evidence type="ECO:0000259" key="1">
    <source>
        <dbReference type="Pfam" id="PF12816"/>
    </source>
</evidence>
<gene>
    <name evidence="3" type="ORF">BABINDRAFT_169034</name>
</gene>
<evidence type="ECO:0000313" key="3">
    <source>
        <dbReference type="EMBL" id="ODQ77731.1"/>
    </source>
</evidence>
<dbReference type="InterPro" id="IPR045111">
    <property type="entry name" value="Vps41/Vps8"/>
</dbReference>